<dbReference type="OrthoDB" id="529367at2759"/>
<reference evidence="8" key="1">
    <citation type="submission" date="2021-06" db="EMBL/GenBank/DDBJ databases">
        <authorList>
            <person name="Kallberg Y."/>
            <person name="Tangrot J."/>
            <person name="Rosling A."/>
        </authorList>
    </citation>
    <scope>NUCLEOTIDE SEQUENCE</scope>
    <source>
        <strain evidence="8">AZ414A</strain>
    </source>
</reference>
<feature type="transmembrane region" description="Helical" evidence="7">
    <location>
        <begin position="187"/>
        <end position="204"/>
    </location>
</feature>
<evidence type="ECO:0000256" key="1">
    <source>
        <dbReference type="ARBA" id="ARBA00004141"/>
    </source>
</evidence>
<dbReference type="PANTHER" id="PTHR20855">
    <property type="entry name" value="ADIPOR/PROGESTIN RECEPTOR-RELATED"/>
    <property type="match status" value="1"/>
</dbReference>
<dbReference type="InterPro" id="IPR004254">
    <property type="entry name" value="AdipoR/HlyIII-related"/>
</dbReference>
<dbReference type="AlphaFoldDB" id="A0A9N8VP23"/>
<keyword evidence="9" id="KW-1185">Reference proteome</keyword>
<name>A0A9N8VP23_9GLOM</name>
<dbReference type="Proteomes" id="UP000789706">
    <property type="component" value="Unassembled WGS sequence"/>
</dbReference>
<protein>
    <submittedName>
        <fullName evidence="8">276_t:CDS:1</fullName>
    </submittedName>
</protein>
<dbReference type="EMBL" id="CAJVPK010000132">
    <property type="protein sequence ID" value="CAG8456063.1"/>
    <property type="molecule type" value="Genomic_DNA"/>
</dbReference>
<sequence length="227" mass="26292">MSLFQRRSSAKSILNESGLDHEKVSLMNNVDSREFSPHRVYDFYWFKWGAVSKSLTCSFTELPHWLQDNYDIFTGFYCHNTLKIFYITLLSLFGVATIFVATDLRFRTPPYRWFRTGLFFALGGSGFIPIFHAIILYGVKLSLDVIALKWMIMTGGFYVLGAVVYGTRIPESLLPGSFDVWGSSHQIFHFFVLAGTLTHYYGVIQAMTFWHEQNHECQFDIEKMKPL</sequence>
<keyword evidence="6" id="KW-0862">Zinc</keyword>
<comment type="similarity">
    <text evidence="2">Belongs to the ADIPOR family.</text>
</comment>
<feature type="binding site" evidence="6">
    <location>
        <position position="185"/>
    </location>
    <ligand>
        <name>Zn(2+)</name>
        <dbReference type="ChEBI" id="CHEBI:29105"/>
    </ligand>
</feature>
<evidence type="ECO:0000313" key="8">
    <source>
        <dbReference type="EMBL" id="CAG8456063.1"/>
    </source>
</evidence>
<keyword evidence="5 7" id="KW-0472">Membrane</keyword>
<accession>A0A9N8VP23</accession>
<keyword evidence="3 7" id="KW-0812">Transmembrane</keyword>
<dbReference type="GO" id="GO:0016020">
    <property type="term" value="C:membrane"/>
    <property type="evidence" value="ECO:0007669"/>
    <property type="project" value="UniProtKB-SubCell"/>
</dbReference>
<evidence type="ECO:0000256" key="6">
    <source>
        <dbReference type="PIRSR" id="PIRSR604254-1"/>
    </source>
</evidence>
<dbReference type="GO" id="GO:0038023">
    <property type="term" value="F:signaling receptor activity"/>
    <property type="evidence" value="ECO:0007669"/>
    <property type="project" value="TreeGrafter"/>
</dbReference>
<feature type="binding site" evidence="6">
    <location>
        <position position="189"/>
    </location>
    <ligand>
        <name>Zn(2+)</name>
        <dbReference type="ChEBI" id="CHEBI:29105"/>
    </ligand>
</feature>
<comment type="subcellular location">
    <subcellularLocation>
        <location evidence="1">Membrane</location>
        <topology evidence="1">Multi-pass membrane protein</topology>
    </subcellularLocation>
</comment>
<proteinExistence type="inferred from homology"/>
<dbReference type="GO" id="GO:0006882">
    <property type="term" value="P:intracellular zinc ion homeostasis"/>
    <property type="evidence" value="ECO:0007669"/>
    <property type="project" value="TreeGrafter"/>
</dbReference>
<evidence type="ECO:0000256" key="2">
    <source>
        <dbReference type="ARBA" id="ARBA00007018"/>
    </source>
</evidence>
<dbReference type="PANTHER" id="PTHR20855:SF52">
    <property type="entry name" value="ADIPONECTIN RECEPTOR PROTEIN"/>
    <property type="match status" value="1"/>
</dbReference>
<evidence type="ECO:0000256" key="3">
    <source>
        <dbReference type="ARBA" id="ARBA00022692"/>
    </source>
</evidence>
<dbReference type="Pfam" id="PF03006">
    <property type="entry name" value="HlyIII"/>
    <property type="match status" value="1"/>
</dbReference>
<evidence type="ECO:0000256" key="7">
    <source>
        <dbReference type="SAM" id="Phobius"/>
    </source>
</evidence>
<feature type="transmembrane region" description="Helical" evidence="7">
    <location>
        <begin position="118"/>
        <end position="139"/>
    </location>
</feature>
<evidence type="ECO:0000256" key="4">
    <source>
        <dbReference type="ARBA" id="ARBA00022989"/>
    </source>
</evidence>
<dbReference type="GO" id="GO:0046872">
    <property type="term" value="F:metal ion binding"/>
    <property type="evidence" value="ECO:0007669"/>
    <property type="project" value="UniProtKB-KW"/>
</dbReference>
<keyword evidence="4 7" id="KW-1133">Transmembrane helix</keyword>
<evidence type="ECO:0000313" key="9">
    <source>
        <dbReference type="Proteomes" id="UP000789706"/>
    </source>
</evidence>
<feature type="transmembrane region" description="Helical" evidence="7">
    <location>
        <begin position="84"/>
        <end position="106"/>
    </location>
</feature>
<evidence type="ECO:0000256" key="5">
    <source>
        <dbReference type="ARBA" id="ARBA00023136"/>
    </source>
</evidence>
<keyword evidence="6" id="KW-0479">Metal-binding</keyword>
<comment type="caution">
    <text evidence="8">The sequence shown here is derived from an EMBL/GenBank/DDBJ whole genome shotgun (WGS) entry which is preliminary data.</text>
</comment>
<feature type="transmembrane region" description="Helical" evidence="7">
    <location>
        <begin position="146"/>
        <end position="167"/>
    </location>
</feature>
<organism evidence="8 9">
    <name type="scientific">Diversispora eburnea</name>
    <dbReference type="NCBI Taxonomy" id="1213867"/>
    <lineage>
        <taxon>Eukaryota</taxon>
        <taxon>Fungi</taxon>
        <taxon>Fungi incertae sedis</taxon>
        <taxon>Mucoromycota</taxon>
        <taxon>Glomeromycotina</taxon>
        <taxon>Glomeromycetes</taxon>
        <taxon>Diversisporales</taxon>
        <taxon>Diversisporaceae</taxon>
        <taxon>Diversispora</taxon>
    </lineage>
</organism>
<gene>
    <name evidence="8" type="ORF">DEBURN_LOCUS2422</name>
</gene>